<dbReference type="SMART" id="SM00382">
    <property type="entry name" value="AAA"/>
    <property type="match status" value="1"/>
</dbReference>
<dbReference type="AlphaFoldDB" id="C8VZE2"/>
<dbReference type="CDD" id="cd00009">
    <property type="entry name" value="AAA"/>
    <property type="match status" value="1"/>
</dbReference>
<evidence type="ECO:0000259" key="1">
    <source>
        <dbReference type="SMART" id="SM00382"/>
    </source>
</evidence>
<dbReference type="GO" id="GO:0006260">
    <property type="term" value="P:DNA replication"/>
    <property type="evidence" value="ECO:0007669"/>
    <property type="project" value="TreeGrafter"/>
</dbReference>
<name>C8VZE2_DESAS</name>
<dbReference type="Proteomes" id="UP000002217">
    <property type="component" value="Chromosome"/>
</dbReference>
<dbReference type="GO" id="GO:0005524">
    <property type="term" value="F:ATP binding"/>
    <property type="evidence" value="ECO:0007669"/>
    <property type="project" value="UniProtKB-KW"/>
</dbReference>
<dbReference type="PANTHER" id="PTHR30050">
    <property type="entry name" value="CHROMOSOMAL REPLICATION INITIATOR PROTEIN DNAA"/>
    <property type="match status" value="1"/>
</dbReference>
<evidence type="ECO:0000313" key="2">
    <source>
        <dbReference type="EMBL" id="ACV64887.1"/>
    </source>
</evidence>
<accession>C8VZE2</accession>
<dbReference type="InterPro" id="IPR003593">
    <property type="entry name" value="AAA+_ATPase"/>
</dbReference>
<dbReference type="EMBL" id="CP001720">
    <property type="protein sequence ID" value="ACV64887.1"/>
    <property type="molecule type" value="Genomic_DNA"/>
</dbReference>
<dbReference type="eggNOG" id="COG1484">
    <property type="taxonomic scope" value="Bacteria"/>
</dbReference>
<gene>
    <name evidence="2" type="ordered locus">Dtox_4220</name>
</gene>
<evidence type="ECO:0000313" key="3">
    <source>
        <dbReference type="Proteomes" id="UP000002217"/>
    </source>
</evidence>
<dbReference type="KEGG" id="dae:Dtox_4220"/>
<keyword evidence="3" id="KW-1185">Reference proteome</keyword>
<dbReference type="OrthoDB" id="9776217at2"/>
<reference evidence="2 3" key="1">
    <citation type="journal article" date="2009" name="Stand. Genomic Sci.">
        <title>Complete genome sequence of Desulfotomaculum acetoxidans type strain (5575).</title>
        <authorList>
            <person name="Spring S."/>
            <person name="Lapidus A."/>
            <person name="Schroder M."/>
            <person name="Gleim D."/>
            <person name="Sims D."/>
            <person name="Meincke L."/>
            <person name="Glavina Del Rio T."/>
            <person name="Tice H."/>
            <person name="Copeland A."/>
            <person name="Cheng J.F."/>
            <person name="Lucas S."/>
            <person name="Chen F."/>
            <person name="Nolan M."/>
            <person name="Bruce D."/>
            <person name="Goodwin L."/>
            <person name="Pitluck S."/>
            <person name="Ivanova N."/>
            <person name="Mavromatis K."/>
            <person name="Mikhailova N."/>
            <person name="Pati A."/>
            <person name="Chen A."/>
            <person name="Palaniappan K."/>
            <person name="Land M."/>
            <person name="Hauser L."/>
            <person name="Chang Y.J."/>
            <person name="Jeffries C.D."/>
            <person name="Chain P."/>
            <person name="Saunders E."/>
            <person name="Brettin T."/>
            <person name="Detter J.C."/>
            <person name="Goker M."/>
            <person name="Bristow J."/>
            <person name="Eisen J.A."/>
            <person name="Markowitz V."/>
            <person name="Hugenholtz P."/>
            <person name="Kyrpides N.C."/>
            <person name="Klenk H.P."/>
            <person name="Han C."/>
        </authorList>
    </citation>
    <scope>NUCLEOTIDE SEQUENCE [LARGE SCALE GENOMIC DNA]</scope>
    <source>
        <strain evidence="3">ATCC 49208 / DSM 771 / VKM B-1644</strain>
    </source>
</reference>
<dbReference type="HOGENOM" id="CLU_062999_3_2_9"/>
<feature type="domain" description="AAA+ ATPase" evidence="1">
    <location>
        <begin position="113"/>
        <end position="239"/>
    </location>
</feature>
<protein>
    <submittedName>
        <fullName evidence="2">IstB domain protein ATP-binding protein</fullName>
    </submittedName>
</protein>
<dbReference type="PANTHER" id="PTHR30050:SF4">
    <property type="entry name" value="ATP-BINDING PROTEIN RV3427C IN INSERTION SEQUENCE-RELATED"/>
    <property type="match status" value="1"/>
</dbReference>
<dbReference type="SUPFAM" id="SSF52540">
    <property type="entry name" value="P-loop containing nucleoside triphosphate hydrolases"/>
    <property type="match status" value="1"/>
</dbReference>
<dbReference type="RefSeq" id="WP_015759557.1">
    <property type="nucleotide sequence ID" value="NC_013216.1"/>
</dbReference>
<dbReference type="STRING" id="485916.Dtox_4220"/>
<keyword evidence="2" id="KW-0067">ATP-binding</keyword>
<organism evidence="2 3">
    <name type="scientific">Desulfofarcimen acetoxidans (strain ATCC 49208 / DSM 771 / KCTC 5769 / VKM B-1644 / 5575)</name>
    <name type="common">Desulfotomaculum acetoxidans</name>
    <dbReference type="NCBI Taxonomy" id="485916"/>
    <lineage>
        <taxon>Bacteria</taxon>
        <taxon>Bacillati</taxon>
        <taxon>Bacillota</taxon>
        <taxon>Clostridia</taxon>
        <taxon>Eubacteriales</taxon>
        <taxon>Peptococcaceae</taxon>
        <taxon>Desulfofarcimen</taxon>
    </lineage>
</organism>
<dbReference type="Pfam" id="PF01695">
    <property type="entry name" value="IstB_IS21"/>
    <property type="match status" value="1"/>
</dbReference>
<dbReference type="Gene3D" id="3.40.50.300">
    <property type="entry name" value="P-loop containing nucleotide triphosphate hydrolases"/>
    <property type="match status" value="1"/>
</dbReference>
<sequence>MQNVAEVVELQSKKQTMQTTTMPIVGTCPFSECDGSGRIIYDEDGIRYFQKCKCRELAERRHKIEELFSIAKIPRRFASKTFENYIPRNEEQEKALYLSRRYVDKFETLKNEGKNGLYIVGPTGTGKTHLAYAIISQLIQTHMVSVVSCIVPELMDTLRPQNNRNEAEERFRLIKNTELVLLDDLGAEKESEWVVERLLVIINARYSNMVPTIITSNIPLDLLSVDKDRNLILDWQRIVSRIREMCHLVLVDGDDYRVCVR</sequence>
<dbReference type="InterPro" id="IPR002611">
    <property type="entry name" value="IstB_ATP-bd"/>
</dbReference>
<dbReference type="InterPro" id="IPR027417">
    <property type="entry name" value="P-loop_NTPase"/>
</dbReference>
<keyword evidence="2" id="KW-0547">Nucleotide-binding</keyword>
<proteinExistence type="predicted"/>